<evidence type="ECO:0000259" key="1">
    <source>
        <dbReference type="Pfam" id="PF03781"/>
    </source>
</evidence>
<dbReference type="AlphaFoldDB" id="A0A8I0KBW7"/>
<organism evidence="2 3">
    <name type="scientific">Acinetobacter baumannii</name>
    <dbReference type="NCBI Taxonomy" id="470"/>
    <lineage>
        <taxon>Bacteria</taxon>
        <taxon>Pseudomonadati</taxon>
        <taxon>Pseudomonadota</taxon>
        <taxon>Gammaproteobacteria</taxon>
        <taxon>Moraxellales</taxon>
        <taxon>Moraxellaceae</taxon>
        <taxon>Acinetobacter</taxon>
        <taxon>Acinetobacter calcoaceticus/baumannii complex</taxon>
    </lineage>
</organism>
<feature type="non-terminal residue" evidence="2">
    <location>
        <position position="56"/>
    </location>
</feature>
<evidence type="ECO:0000313" key="3">
    <source>
        <dbReference type="Proteomes" id="UP000634608"/>
    </source>
</evidence>
<comment type="caution">
    <text evidence="2">The sequence shown here is derived from an EMBL/GenBank/DDBJ whole genome shotgun (WGS) entry which is preliminary data.</text>
</comment>
<gene>
    <name evidence="2" type="ORF">IAG11_19085</name>
</gene>
<reference evidence="2" key="1">
    <citation type="submission" date="2020-08" db="EMBL/GenBank/DDBJ databases">
        <title>Diversity of carbapenem-resistant Acinetobacter baumannii and bacteriophage-mediated spread of the Oxa23 carbapenemase.</title>
        <authorList>
            <person name="Abouelfetouh A."/>
            <person name="Mattock J."/>
            <person name="Turner D."/>
            <person name="Li E."/>
            <person name="Evans B.A."/>
        </authorList>
    </citation>
    <scope>NUCLEOTIDE SEQUENCE</scope>
    <source>
        <strain evidence="2">A86</strain>
    </source>
</reference>
<dbReference type="EMBL" id="JACSVK010000133">
    <property type="protein sequence ID" value="MBD0221974.1"/>
    <property type="molecule type" value="Genomic_DNA"/>
</dbReference>
<dbReference type="Gene3D" id="3.90.1580.10">
    <property type="entry name" value="paralog of FGE (formylglycine-generating enzyme)"/>
    <property type="match status" value="1"/>
</dbReference>
<name>A0A8I0KBW7_ACIBA</name>
<evidence type="ECO:0000313" key="2">
    <source>
        <dbReference type="EMBL" id="MBD0221974.1"/>
    </source>
</evidence>
<feature type="domain" description="Sulfatase-modifying factor enzyme-like" evidence="1">
    <location>
        <begin position="1"/>
        <end position="56"/>
    </location>
</feature>
<dbReference type="Pfam" id="PF03781">
    <property type="entry name" value="FGE-sulfatase"/>
    <property type="match status" value="1"/>
</dbReference>
<protein>
    <submittedName>
        <fullName evidence="2">SUMF1/EgtB/PvdO family nonheme iron enzyme</fullName>
    </submittedName>
</protein>
<dbReference type="InterPro" id="IPR042095">
    <property type="entry name" value="SUMF_sf"/>
</dbReference>
<dbReference type="Proteomes" id="UP000634608">
    <property type="component" value="Unassembled WGS sequence"/>
</dbReference>
<accession>A0A8I0KBW7</accession>
<proteinExistence type="predicted"/>
<dbReference type="InterPro" id="IPR016187">
    <property type="entry name" value="CTDL_fold"/>
</dbReference>
<sequence length="56" mass="6187">MVKLPQGKIVLGTTQGYEDERPLNLQATSVPAFLIDATEVTNAQFQEFVKQTGYVT</sequence>
<dbReference type="SUPFAM" id="SSF56436">
    <property type="entry name" value="C-type lectin-like"/>
    <property type="match status" value="1"/>
</dbReference>
<dbReference type="InterPro" id="IPR005532">
    <property type="entry name" value="SUMF_dom"/>
</dbReference>